<dbReference type="AlphaFoldDB" id="A0A409XCK4"/>
<dbReference type="InterPro" id="IPR029030">
    <property type="entry name" value="Caspase-like_dom_sf"/>
</dbReference>
<dbReference type="GO" id="GO:0006508">
    <property type="term" value="P:proteolysis"/>
    <property type="evidence" value="ECO:0007669"/>
    <property type="project" value="InterPro"/>
</dbReference>
<dbReference type="GO" id="GO:0006915">
    <property type="term" value="P:apoptotic process"/>
    <property type="evidence" value="ECO:0007669"/>
    <property type="project" value="UniProtKB-KW"/>
</dbReference>
<evidence type="ECO:0000313" key="5">
    <source>
        <dbReference type="EMBL" id="PPQ88397.1"/>
    </source>
</evidence>
<dbReference type="Gene3D" id="3.40.50.1460">
    <property type="match status" value="1"/>
</dbReference>
<dbReference type="OrthoDB" id="3223806at2759"/>
<dbReference type="SUPFAM" id="SSF52129">
    <property type="entry name" value="Caspase-like"/>
    <property type="match status" value="1"/>
</dbReference>
<keyword evidence="3" id="KW-0788">Thiol protease</keyword>
<dbReference type="GO" id="GO:0005737">
    <property type="term" value="C:cytoplasm"/>
    <property type="evidence" value="ECO:0007669"/>
    <property type="project" value="TreeGrafter"/>
</dbReference>
<dbReference type="InterPro" id="IPR050452">
    <property type="entry name" value="Metacaspase"/>
</dbReference>
<evidence type="ECO:0000256" key="2">
    <source>
        <dbReference type="ARBA" id="ARBA00022703"/>
    </source>
</evidence>
<dbReference type="PANTHER" id="PTHR48104">
    <property type="entry name" value="METACASPASE-4"/>
    <property type="match status" value="1"/>
</dbReference>
<protein>
    <recommendedName>
        <fullName evidence="4">Peptidase C14 caspase domain-containing protein</fullName>
    </recommendedName>
</protein>
<name>A0A409XCK4_PSICY</name>
<comment type="similarity">
    <text evidence="1">Belongs to the peptidase C14B family.</text>
</comment>
<organism evidence="5 6">
    <name type="scientific">Psilocybe cyanescens</name>
    <dbReference type="NCBI Taxonomy" id="93625"/>
    <lineage>
        <taxon>Eukaryota</taxon>
        <taxon>Fungi</taxon>
        <taxon>Dikarya</taxon>
        <taxon>Basidiomycota</taxon>
        <taxon>Agaricomycotina</taxon>
        <taxon>Agaricomycetes</taxon>
        <taxon>Agaricomycetidae</taxon>
        <taxon>Agaricales</taxon>
        <taxon>Agaricineae</taxon>
        <taxon>Strophariaceae</taxon>
        <taxon>Psilocybe</taxon>
    </lineage>
</organism>
<evidence type="ECO:0000313" key="6">
    <source>
        <dbReference type="Proteomes" id="UP000283269"/>
    </source>
</evidence>
<evidence type="ECO:0000256" key="1">
    <source>
        <dbReference type="ARBA" id="ARBA00009005"/>
    </source>
</evidence>
<dbReference type="EMBL" id="NHYD01002088">
    <property type="protein sequence ID" value="PPQ88397.1"/>
    <property type="molecule type" value="Genomic_DNA"/>
</dbReference>
<dbReference type="InParanoid" id="A0A409XCK4"/>
<reference evidence="5 6" key="1">
    <citation type="journal article" date="2018" name="Evol. Lett.">
        <title>Horizontal gene cluster transfer increased hallucinogenic mushroom diversity.</title>
        <authorList>
            <person name="Reynolds H.T."/>
            <person name="Vijayakumar V."/>
            <person name="Gluck-Thaler E."/>
            <person name="Korotkin H.B."/>
            <person name="Matheny P.B."/>
            <person name="Slot J.C."/>
        </authorList>
    </citation>
    <scope>NUCLEOTIDE SEQUENCE [LARGE SCALE GENOMIC DNA]</scope>
    <source>
        <strain evidence="5 6">2631</strain>
    </source>
</reference>
<evidence type="ECO:0000259" key="4">
    <source>
        <dbReference type="Pfam" id="PF00656"/>
    </source>
</evidence>
<feature type="domain" description="Peptidase C14 caspase" evidence="4">
    <location>
        <begin position="35"/>
        <end position="303"/>
    </location>
</feature>
<keyword evidence="3" id="KW-0378">Hydrolase</keyword>
<keyword evidence="6" id="KW-1185">Reference proteome</keyword>
<dbReference type="GO" id="GO:0004197">
    <property type="term" value="F:cysteine-type endopeptidase activity"/>
    <property type="evidence" value="ECO:0007669"/>
    <property type="project" value="InterPro"/>
</dbReference>
<dbReference type="InterPro" id="IPR011600">
    <property type="entry name" value="Pept_C14_caspase"/>
</dbReference>
<dbReference type="Pfam" id="PF00656">
    <property type="entry name" value="Peptidase_C14"/>
    <property type="match status" value="1"/>
</dbReference>
<dbReference type="Proteomes" id="UP000283269">
    <property type="component" value="Unassembled WGS sequence"/>
</dbReference>
<accession>A0A409XCK4</accession>
<proteinExistence type="inferred from homology"/>
<gene>
    <name evidence="5" type="ORF">CVT25_011276</name>
</gene>
<sequence length="740" mass="82191">MSMNCSTIYETYFRKNGIGTADKIRTSLPPSGSLFALIIGINEYLDPEVSNLPGAFNDAEDVQNFLISKLGVPKERIVNLRDKQATREAIISAIQGLAANPAIGPNDPILVYYAGHGAEARSPLDESSLMMIQMLLPYDFETKGSVGHQGQGLFDVTMSSLLTCVANKKSNNITVVLDSCYSGSGTRDIDSPDEHIVSRRVMLPPGYTISKTIFKADSNVEFIKREKERVADAYEGVFEERASGVPSEYKMHALRSHVLLSACSKTQTAKEVNGHGAFTSALLRLLGKEILEDLSYKDVIQRLGLNKAQDPQCEGLNQNRKIFTSKITGRSRNLYTILGSETPGEYSLQAGEAHGIARNAQFAVFADDRMSLPIGSVVAQKTTAFKTQCAVLDVSETFNLPRSAYAVQTRAGEEKVVRIFIEPKDEFLPLFYQILKETPEDGYRTFHVVNSVDEDPDLILSTSGAFVRFNVTNKICHRHGLTCMPCDGIRIGETERLRSVLRGAAEFYWNLQHKSKNPQNILTNKIHLECFKVMRTYTMDPQAKDILILEPVGDNLNINGTTYIDVGDEAQYGFKIRNHSTLPLYASLFYFDVSDLSIVSYHLPNTAPKGNADFCLPANETLCIGFSDSGSPPFEYFLRDKQEVDIGFLKLYLSPEFVDFSLVEQKTPFEEDQRGCRSFSPEKTQVWDTIIVPIVQRKGKLDTKPLAVNPGFDKTILGDNFVESFSTSSVSLESNISSIV</sequence>
<dbReference type="PANTHER" id="PTHR48104:SF30">
    <property type="entry name" value="METACASPASE-1"/>
    <property type="match status" value="1"/>
</dbReference>
<evidence type="ECO:0000256" key="3">
    <source>
        <dbReference type="ARBA" id="ARBA00022807"/>
    </source>
</evidence>
<comment type="caution">
    <text evidence="5">The sequence shown here is derived from an EMBL/GenBank/DDBJ whole genome shotgun (WGS) entry which is preliminary data.</text>
</comment>
<keyword evidence="3" id="KW-0645">Protease</keyword>
<keyword evidence="2" id="KW-0053">Apoptosis</keyword>